<dbReference type="SUPFAM" id="SSF52540">
    <property type="entry name" value="P-loop containing nucleoside triphosphate hydrolases"/>
    <property type="match status" value="1"/>
</dbReference>
<evidence type="ECO:0000313" key="1">
    <source>
        <dbReference type="EMBL" id="CAK9053711.1"/>
    </source>
</evidence>
<organism evidence="1 2">
    <name type="scientific">Durusdinium trenchii</name>
    <dbReference type="NCBI Taxonomy" id="1381693"/>
    <lineage>
        <taxon>Eukaryota</taxon>
        <taxon>Sar</taxon>
        <taxon>Alveolata</taxon>
        <taxon>Dinophyceae</taxon>
        <taxon>Suessiales</taxon>
        <taxon>Symbiodiniaceae</taxon>
        <taxon>Durusdinium</taxon>
    </lineage>
</organism>
<protein>
    <submittedName>
        <fullName evidence="1">Uncharacterized protein</fullName>
    </submittedName>
</protein>
<keyword evidence="2" id="KW-1185">Reference proteome</keyword>
<sequence length="757" mass="85583">MQHADALERMECAPHPIHKDSLADALFRDREWYAVMANSKAKALKTSLQKLMQFVNCLGGVPDVKHGMGIRSNGTTELDRTWSHADTGRIFAAQKQYLEYIAGAETVDADMEDVFAENSFTELETLDPFLMSLNDRKLSPRDYALELVKEYTLNKQQVLAIAPVVCAIQDMFEHRSNPMSHIADGSSREKCNCLWLGAGGSGKTWAYTKVIRPLLQRFFGSKGYIVGAPTHAAVRLLGPEARTLHKWANVNPNQGMDRKDIRSAKSKGDAIESQILNAKAGIFDEMSMTPPDVYHASGYRFSILRQESQQLDLEKYLQEWFGALPIGIQLGDFLQLRPAMQKSLCEWVKPVNPTMDATLPDEDDESRDVSNASELGRLLFKNSLGKVVHFTGTGRFSDCTSGKQLVALLSSMRNGTEIPDALRDALQERKFEVGSHKTLDLKKQLLLAHWGGFAWEVVARLQQLRAALEAKKANKMLYLIQAIDRPTGGQALSKEQTLSALQVVNMTNTGYLIGMCPVFEGMQARITCILKEPMLTRELPVTIRQVQLHPREQGIAGDEGFQVLQYQPLAILVEIDDPEYRNYKVPGCDAPAGHFYLRAVTCEGSWSLQIGHKQYIKIVRKQFPLAPRNVLTHFGLQGVTARQGLVAFLSKPAWMSNSDYGLAMYVMLSRARKLEDLHLVDLPERHIFEKFLHEHNPLLVERMRTFEAQALQDETNALRYIKRLDWHQQEYVQNLFPRLAEEPTVRHRIRGKRTVPQ</sequence>
<evidence type="ECO:0000313" key="2">
    <source>
        <dbReference type="Proteomes" id="UP001642484"/>
    </source>
</evidence>
<dbReference type="Gene3D" id="3.40.50.300">
    <property type="entry name" value="P-loop containing nucleotide triphosphate hydrolases"/>
    <property type="match status" value="1"/>
</dbReference>
<name>A0ABP0MQF8_9DINO</name>
<dbReference type="InterPro" id="IPR027417">
    <property type="entry name" value="P-loop_NTPase"/>
</dbReference>
<accession>A0ABP0MQF8</accession>
<dbReference type="Proteomes" id="UP001642484">
    <property type="component" value="Unassembled WGS sequence"/>
</dbReference>
<dbReference type="EMBL" id="CAXAMN010019113">
    <property type="protein sequence ID" value="CAK9053711.1"/>
    <property type="molecule type" value="Genomic_DNA"/>
</dbReference>
<gene>
    <name evidence="1" type="ORF">CCMP2556_LOCUS26956</name>
</gene>
<reference evidence="1 2" key="1">
    <citation type="submission" date="2024-02" db="EMBL/GenBank/DDBJ databases">
        <authorList>
            <person name="Chen Y."/>
            <person name="Shah S."/>
            <person name="Dougan E. K."/>
            <person name="Thang M."/>
            <person name="Chan C."/>
        </authorList>
    </citation>
    <scope>NUCLEOTIDE SEQUENCE [LARGE SCALE GENOMIC DNA]</scope>
</reference>
<comment type="caution">
    <text evidence="1">The sequence shown here is derived from an EMBL/GenBank/DDBJ whole genome shotgun (WGS) entry which is preliminary data.</text>
</comment>
<proteinExistence type="predicted"/>